<dbReference type="GO" id="GO:0003676">
    <property type="term" value="F:nucleic acid binding"/>
    <property type="evidence" value="ECO:0007669"/>
    <property type="project" value="InterPro"/>
</dbReference>
<dbReference type="PROSITE" id="PS50158">
    <property type="entry name" value="ZF_CCHC"/>
    <property type="match status" value="1"/>
</dbReference>
<dbReference type="EMBL" id="MU825407">
    <property type="protein sequence ID" value="KAJ7391200.1"/>
    <property type="molecule type" value="Genomic_DNA"/>
</dbReference>
<dbReference type="SUPFAM" id="SSF57756">
    <property type="entry name" value="Retrovirus zinc finger-like domains"/>
    <property type="match status" value="1"/>
</dbReference>
<comment type="caution">
    <text evidence="4">The sequence shown here is derived from an EMBL/GenBank/DDBJ whole genome shotgun (WGS) entry which is preliminary data.</text>
</comment>
<dbReference type="Pfam" id="PF00098">
    <property type="entry name" value="zf-CCHC"/>
    <property type="match status" value="1"/>
</dbReference>
<organism evidence="4 5">
    <name type="scientific">Desmophyllum pertusum</name>
    <dbReference type="NCBI Taxonomy" id="174260"/>
    <lineage>
        <taxon>Eukaryota</taxon>
        <taxon>Metazoa</taxon>
        <taxon>Cnidaria</taxon>
        <taxon>Anthozoa</taxon>
        <taxon>Hexacorallia</taxon>
        <taxon>Scleractinia</taxon>
        <taxon>Caryophylliina</taxon>
        <taxon>Caryophylliidae</taxon>
        <taxon>Desmophyllum</taxon>
    </lineage>
</organism>
<proteinExistence type="predicted"/>
<name>A0A9X0D8Z0_9CNID</name>
<evidence type="ECO:0000256" key="1">
    <source>
        <dbReference type="PROSITE-ProRule" id="PRU00047"/>
    </source>
</evidence>
<keyword evidence="5" id="KW-1185">Reference proteome</keyword>
<feature type="domain" description="CCHC-type" evidence="3">
    <location>
        <begin position="130"/>
        <end position="144"/>
    </location>
</feature>
<dbReference type="GO" id="GO:0008270">
    <property type="term" value="F:zinc ion binding"/>
    <property type="evidence" value="ECO:0007669"/>
    <property type="project" value="UniProtKB-KW"/>
</dbReference>
<dbReference type="OrthoDB" id="1934635at2759"/>
<keyword evidence="1" id="KW-0862">Zinc</keyword>
<evidence type="ECO:0000259" key="3">
    <source>
        <dbReference type="PROSITE" id="PS50158"/>
    </source>
</evidence>
<dbReference type="InterPro" id="IPR036875">
    <property type="entry name" value="Znf_CCHC_sf"/>
</dbReference>
<evidence type="ECO:0000313" key="5">
    <source>
        <dbReference type="Proteomes" id="UP001163046"/>
    </source>
</evidence>
<keyword evidence="1" id="KW-0479">Metal-binding</keyword>
<evidence type="ECO:0000313" key="4">
    <source>
        <dbReference type="EMBL" id="KAJ7391200.1"/>
    </source>
</evidence>
<dbReference type="AlphaFoldDB" id="A0A9X0D8Z0"/>
<protein>
    <recommendedName>
        <fullName evidence="3">CCHC-type domain-containing protein</fullName>
    </recommendedName>
</protein>
<evidence type="ECO:0000256" key="2">
    <source>
        <dbReference type="SAM" id="MobiDB-lite"/>
    </source>
</evidence>
<dbReference type="Proteomes" id="UP001163046">
    <property type="component" value="Unassembled WGS sequence"/>
</dbReference>
<reference evidence="4" key="1">
    <citation type="submission" date="2023-01" db="EMBL/GenBank/DDBJ databases">
        <title>Genome assembly of the deep-sea coral Lophelia pertusa.</title>
        <authorList>
            <person name="Herrera S."/>
            <person name="Cordes E."/>
        </authorList>
    </citation>
    <scope>NUCLEOTIDE SEQUENCE</scope>
    <source>
        <strain evidence="4">USNM1676648</strain>
        <tissue evidence="4">Polyp</tissue>
    </source>
</reference>
<gene>
    <name evidence="4" type="ORF">OS493_019331</name>
</gene>
<feature type="compositionally biased region" description="Polar residues" evidence="2">
    <location>
        <begin position="110"/>
        <end position="126"/>
    </location>
</feature>
<feature type="region of interest" description="Disordered" evidence="2">
    <location>
        <begin position="106"/>
        <end position="126"/>
    </location>
</feature>
<accession>A0A9X0D8Z0</accession>
<sequence>MAQLLQRIESLEGLSKGDFDSQLARLSAYGLRSEADFDKYTALSMAEKCCPRAHRLSHDKASFLDAAIQGLQASTDKFQAYFLTLFSDKDYTKVLDSLAKVDKAHKRTAPASSQASTQPGSPSTRPNRIRCFSCGIPGHTAANCFRRPYRGRYSPYTKPLVVVRITE</sequence>
<keyword evidence="1" id="KW-0863">Zinc-finger</keyword>
<dbReference type="InterPro" id="IPR001878">
    <property type="entry name" value="Znf_CCHC"/>
</dbReference>